<organism evidence="2 3">
    <name type="scientific">Cetraspora pellucida</name>
    <dbReference type="NCBI Taxonomy" id="1433469"/>
    <lineage>
        <taxon>Eukaryota</taxon>
        <taxon>Fungi</taxon>
        <taxon>Fungi incertae sedis</taxon>
        <taxon>Mucoromycota</taxon>
        <taxon>Glomeromycotina</taxon>
        <taxon>Glomeromycetes</taxon>
        <taxon>Diversisporales</taxon>
        <taxon>Gigasporaceae</taxon>
        <taxon>Cetraspora</taxon>
    </lineage>
</organism>
<protein>
    <submittedName>
        <fullName evidence="2">24859_t:CDS:1</fullName>
    </submittedName>
</protein>
<dbReference type="AlphaFoldDB" id="A0A9N8WAG7"/>
<evidence type="ECO:0000313" key="3">
    <source>
        <dbReference type="Proteomes" id="UP000789759"/>
    </source>
</evidence>
<dbReference type="Pfam" id="PF05699">
    <property type="entry name" value="Dimer_Tnp_hAT"/>
    <property type="match status" value="1"/>
</dbReference>
<comment type="caution">
    <text evidence="2">The sequence shown here is derived from an EMBL/GenBank/DDBJ whole genome shotgun (WGS) entry which is preliminary data.</text>
</comment>
<dbReference type="OrthoDB" id="2409584at2759"/>
<evidence type="ECO:0000259" key="1">
    <source>
        <dbReference type="Pfam" id="PF05699"/>
    </source>
</evidence>
<dbReference type="InterPro" id="IPR012337">
    <property type="entry name" value="RNaseH-like_sf"/>
</dbReference>
<reference evidence="2" key="1">
    <citation type="submission" date="2021-06" db="EMBL/GenBank/DDBJ databases">
        <authorList>
            <person name="Kallberg Y."/>
            <person name="Tangrot J."/>
            <person name="Rosling A."/>
        </authorList>
    </citation>
    <scope>NUCLEOTIDE SEQUENCE</scope>
    <source>
        <strain evidence="2">FL966</strain>
    </source>
</reference>
<proteinExistence type="predicted"/>
<dbReference type="GO" id="GO:0046983">
    <property type="term" value="F:protein dimerization activity"/>
    <property type="evidence" value="ECO:0007669"/>
    <property type="project" value="InterPro"/>
</dbReference>
<dbReference type="InterPro" id="IPR008906">
    <property type="entry name" value="HATC_C_dom"/>
</dbReference>
<gene>
    <name evidence="2" type="ORF">CPELLU_LOCUS1377</name>
</gene>
<accession>A0A9N8WAG7</accession>
<name>A0A9N8WAG7_9GLOM</name>
<evidence type="ECO:0000313" key="2">
    <source>
        <dbReference type="EMBL" id="CAG8477708.1"/>
    </source>
</evidence>
<dbReference type="SUPFAM" id="SSF53098">
    <property type="entry name" value="Ribonuclease H-like"/>
    <property type="match status" value="1"/>
</dbReference>
<feature type="domain" description="HAT C-terminal dimerisation" evidence="1">
    <location>
        <begin position="74"/>
        <end position="118"/>
    </location>
</feature>
<sequence length="129" mass="15023">MLDLRFKDLGFKPTKFESTKDELKYKMMKSIKNNNYSLSNNNSPTSLLSSLFEETTHQLCPIETELKIYFDIPKMLLCISETSVPSEHLFSNTGSTITDKRARFHPNTVHDLLFLKENQHCFNPYPDLE</sequence>
<dbReference type="Proteomes" id="UP000789759">
    <property type="component" value="Unassembled WGS sequence"/>
</dbReference>
<keyword evidence="3" id="KW-1185">Reference proteome</keyword>
<dbReference type="EMBL" id="CAJVQA010000494">
    <property type="protein sequence ID" value="CAG8477708.1"/>
    <property type="molecule type" value="Genomic_DNA"/>
</dbReference>